<accession>A0ABD5MT08</accession>
<feature type="compositionally biased region" description="Gly residues" evidence="4">
    <location>
        <begin position="49"/>
        <end position="62"/>
    </location>
</feature>
<dbReference type="EMBL" id="JBHMAJ010000010">
    <property type="protein sequence ID" value="MFB9825590.1"/>
    <property type="molecule type" value="Genomic_DNA"/>
</dbReference>
<dbReference type="InterPro" id="IPR000914">
    <property type="entry name" value="SBP_5_dom"/>
</dbReference>
<comment type="similarity">
    <text evidence="1">Belongs to the bacterial solute-binding protein 5 family.</text>
</comment>
<comment type="caution">
    <text evidence="6">The sequence shown here is derived from an EMBL/GenBank/DDBJ whole genome shotgun (WGS) entry which is preliminary data.</text>
</comment>
<dbReference type="CDD" id="cd00995">
    <property type="entry name" value="PBP2_NikA_DppA_OppA_like"/>
    <property type="match status" value="1"/>
</dbReference>
<dbReference type="Proteomes" id="UP001589595">
    <property type="component" value="Unassembled WGS sequence"/>
</dbReference>
<reference evidence="6" key="1">
    <citation type="submission" date="2024-09" db="EMBL/GenBank/DDBJ databases">
        <authorList>
            <person name="Sun Q."/>
        </authorList>
    </citation>
    <scope>NUCLEOTIDE SEQUENCE [LARGE SCALE GENOMIC DNA]</scope>
    <source>
        <strain evidence="6">JCM 31273</strain>
    </source>
</reference>
<evidence type="ECO:0000256" key="2">
    <source>
        <dbReference type="ARBA" id="ARBA00022448"/>
    </source>
</evidence>
<dbReference type="Gene3D" id="3.40.190.10">
    <property type="entry name" value="Periplasmic binding protein-like II"/>
    <property type="match status" value="1"/>
</dbReference>
<dbReference type="InterPro" id="IPR030678">
    <property type="entry name" value="Peptide/Ni-bd"/>
</dbReference>
<protein>
    <submittedName>
        <fullName evidence="6">ABC transporter substrate-binding protein</fullName>
    </submittedName>
</protein>
<dbReference type="GO" id="GO:0042597">
    <property type="term" value="C:periplasmic space"/>
    <property type="evidence" value="ECO:0007669"/>
    <property type="project" value="UniProtKB-ARBA"/>
</dbReference>
<feature type="region of interest" description="Disordered" evidence="4">
    <location>
        <begin position="33"/>
        <end position="83"/>
    </location>
</feature>
<gene>
    <name evidence="6" type="ORF">ACFFOL_15580</name>
</gene>
<dbReference type="GeneID" id="67211568"/>
<evidence type="ECO:0000259" key="5">
    <source>
        <dbReference type="Pfam" id="PF00496"/>
    </source>
</evidence>
<dbReference type="PIRSF" id="PIRSF002741">
    <property type="entry name" value="MppA"/>
    <property type="match status" value="1"/>
</dbReference>
<dbReference type="AlphaFoldDB" id="A0ABD5MT08"/>
<name>A0ABD5MT08_9EURY</name>
<organism evidence="6 7">
    <name type="scientific">Halobaculum roseum</name>
    <dbReference type="NCBI Taxonomy" id="2175149"/>
    <lineage>
        <taxon>Archaea</taxon>
        <taxon>Methanobacteriati</taxon>
        <taxon>Methanobacteriota</taxon>
        <taxon>Stenosarchaea group</taxon>
        <taxon>Halobacteria</taxon>
        <taxon>Halobacteriales</taxon>
        <taxon>Haloferacaceae</taxon>
        <taxon>Halobaculum</taxon>
    </lineage>
</organism>
<dbReference type="Gene3D" id="3.10.105.10">
    <property type="entry name" value="Dipeptide-binding Protein, Domain 3"/>
    <property type="match status" value="1"/>
</dbReference>
<keyword evidence="3" id="KW-0732">Signal</keyword>
<keyword evidence="7" id="KW-1185">Reference proteome</keyword>
<evidence type="ECO:0000256" key="4">
    <source>
        <dbReference type="SAM" id="MobiDB-lite"/>
    </source>
</evidence>
<proteinExistence type="inferred from homology"/>
<dbReference type="RefSeq" id="WP_222921437.1">
    <property type="nucleotide sequence ID" value="NZ_CP082286.1"/>
</dbReference>
<evidence type="ECO:0000313" key="6">
    <source>
        <dbReference type="EMBL" id="MFB9825590.1"/>
    </source>
</evidence>
<dbReference type="PANTHER" id="PTHR30290:SF9">
    <property type="entry name" value="OLIGOPEPTIDE-BINDING PROTEIN APPA"/>
    <property type="match status" value="1"/>
</dbReference>
<dbReference type="PANTHER" id="PTHR30290">
    <property type="entry name" value="PERIPLASMIC BINDING COMPONENT OF ABC TRANSPORTER"/>
    <property type="match status" value="1"/>
</dbReference>
<sequence length="553" mass="60717">MQDGSKGSDPTNSRSARRRAFLSAVGATGVTALAGCAGSDSGSTDSDSDGGGGGGGSDGGGESTPTADPGGAQVGGTLQWGGAVPVQGLDPHIDTSAASKRVLENIYEELVKLQDDYSLEPHLAKTLEQEEDNTLLSMELREGVTFHDGSEMTSEDVLATYERVQNGDFLATGFFENVEELRAPDDYTFEIKLNRPFAPFIAKMATAELAIMPAENAEKDQVEEPIGTGPYRFESREVETSFTMSRYEDYWGASDEDGPFIDEIVKSEIPDPSVRLQSFNAGEYDFINGIAPRDAESVRNNSNVRFETQFPKSLVYLGLNCDREPFDNKDARLALDYAIDKEKVAEAALYGTGQTTASPAAPGSPYVHPDLGPRERDLDKVQEHLDAAGMSDGYSATFKIPQSYPTQVQGAEVIAADAAEAGIDLEIQQITWSTWLSDVYSNRDFQATTSSYLALWYPDVSFYKFLHPNGAFFFTGWENEEYNSLVEEARTIYDEDERADLYHDATEILQEERSGHLLLWWQPSIYAAQPEYKGPMGAPDGSTLQFQDNWLDR</sequence>
<evidence type="ECO:0000313" key="7">
    <source>
        <dbReference type="Proteomes" id="UP001589595"/>
    </source>
</evidence>
<feature type="region of interest" description="Disordered" evidence="4">
    <location>
        <begin position="1"/>
        <end position="20"/>
    </location>
</feature>
<feature type="compositionally biased region" description="Low complexity" evidence="4">
    <location>
        <begin position="33"/>
        <end position="45"/>
    </location>
</feature>
<feature type="domain" description="Solute-binding protein family 5" evidence="5">
    <location>
        <begin position="119"/>
        <end position="467"/>
    </location>
</feature>
<feature type="region of interest" description="Disordered" evidence="4">
    <location>
        <begin position="354"/>
        <end position="374"/>
    </location>
</feature>
<dbReference type="Pfam" id="PF00496">
    <property type="entry name" value="SBP_bac_5"/>
    <property type="match status" value="1"/>
</dbReference>
<evidence type="ECO:0000256" key="3">
    <source>
        <dbReference type="ARBA" id="ARBA00022729"/>
    </source>
</evidence>
<evidence type="ECO:0000256" key="1">
    <source>
        <dbReference type="ARBA" id="ARBA00005695"/>
    </source>
</evidence>
<dbReference type="InterPro" id="IPR039424">
    <property type="entry name" value="SBP_5"/>
</dbReference>
<keyword evidence="2" id="KW-0813">Transport</keyword>
<dbReference type="SUPFAM" id="SSF53850">
    <property type="entry name" value="Periplasmic binding protein-like II"/>
    <property type="match status" value="1"/>
</dbReference>